<protein>
    <submittedName>
        <fullName evidence="2">Transmembrane protein</fullName>
    </submittedName>
</protein>
<organism evidence="1 2">
    <name type="scientific">Heterorhabditis bacteriophora</name>
    <name type="common">Entomopathogenic nematode worm</name>
    <dbReference type="NCBI Taxonomy" id="37862"/>
    <lineage>
        <taxon>Eukaryota</taxon>
        <taxon>Metazoa</taxon>
        <taxon>Ecdysozoa</taxon>
        <taxon>Nematoda</taxon>
        <taxon>Chromadorea</taxon>
        <taxon>Rhabditida</taxon>
        <taxon>Rhabditina</taxon>
        <taxon>Rhabditomorpha</taxon>
        <taxon>Strongyloidea</taxon>
        <taxon>Heterorhabditidae</taxon>
        <taxon>Heterorhabditis</taxon>
    </lineage>
</organism>
<dbReference type="Proteomes" id="UP000095283">
    <property type="component" value="Unplaced"/>
</dbReference>
<dbReference type="WBParaSite" id="Hba_08882">
    <property type="protein sequence ID" value="Hba_08882"/>
    <property type="gene ID" value="Hba_08882"/>
</dbReference>
<sequence>MSADNHRAMNMQQLLHSPHRLSLVRSRRHLMSLSKFFNKCINKFKLNCSNMHRLNNIISRIETNKLAISRSKKDNEPSELRHIWLALFGFYILLTETGVRQNLENYYHILMSCSLTIYSLETYNLVLLEQGLAISLRFCRMYIYTGCPKSSVTDVKSHNLMIKTAFDTKIYLDIHNIPNNNFLVDASRSYPRRAAKVRIVIGCYTQLIFQD</sequence>
<keyword evidence="1" id="KW-1185">Reference proteome</keyword>
<dbReference type="AlphaFoldDB" id="A0A1I7WUQ6"/>
<accession>A0A1I7WUQ6</accession>
<reference evidence="2" key="1">
    <citation type="submission" date="2016-11" db="UniProtKB">
        <authorList>
            <consortium name="WormBaseParasite"/>
        </authorList>
    </citation>
    <scope>IDENTIFICATION</scope>
</reference>
<proteinExistence type="predicted"/>
<name>A0A1I7WUQ6_HETBA</name>
<evidence type="ECO:0000313" key="1">
    <source>
        <dbReference type="Proteomes" id="UP000095283"/>
    </source>
</evidence>
<evidence type="ECO:0000313" key="2">
    <source>
        <dbReference type="WBParaSite" id="Hba_08882"/>
    </source>
</evidence>